<evidence type="ECO:0000313" key="3">
    <source>
        <dbReference type="Proteomes" id="UP000250235"/>
    </source>
</evidence>
<evidence type="ECO:0000256" key="1">
    <source>
        <dbReference type="SAM" id="MobiDB-lite"/>
    </source>
</evidence>
<name>A0A2Z7ADS7_9LAMI</name>
<dbReference type="EMBL" id="KV016262">
    <property type="protein sequence ID" value="KZV19885.1"/>
    <property type="molecule type" value="Genomic_DNA"/>
</dbReference>
<protein>
    <submittedName>
        <fullName evidence="2">Uncharacterized protein</fullName>
    </submittedName>
</protein>
<dbReference type="Proteomes" id="UP000250235">
    <property type="component" value="Unassembled WGS sequence"/>
</dbReference>
<dbReference type="AlphaFoldDB" id="A0A2Z7ADS7"/>
<keyword evidence="3" id="KW-1185">Reference proteome</keyword>
<accession>A0A2Z7ADS7</accession>
<reference evidence="2 3" key="1">
    <citation type="journal article" date="2015" name="Proc. Natl. Acad. Sci. U.S.A.">
        <title>The resurrection genome of Boea hygrometrica: A blueprint for survival of dehydration.</title>
        <authorList>
            <person name="Xiao L."/>
            <person name="Yang G."/>
            <person name="Zhang L."/>
            <person name="Yang X."/>
            <person name="Zhao S."/>
            <person name="Ji Z."/>
            <person name="Zhou Q."/>
            <person name="Hu M."/>
            <person name="Wang Y."/>
            <person name="Chen M."/>
            <person name="Xu Y."/>
            <person name="Jin H."/>
            <person name="Xiao X."/>
            <person name="Hu G."/>
            <person name="Bao F."/>
            <person name="Hu Y."/>
            <person name="Wan P."/>
            <person name="Li L."/>
            <person name="Deng X."/>
            <person name="Kuang T."/>
            <person name="Xiang C."/>
            <person name="Zhu J.K."/>
            <person name="Oliver M.J."/>
            <person name="He Y."/>
        </authorList>
    </citation>
    <scope>NUCLEOTIDE SEQUENCE [LARGE SCALE GENOMIC DNA]</scope>
    <source>
        <strain evidence="3">cv. XS01</strain>
    </source>
</reference>
<evidence type="ECO:0000313" key="2">
    <source>
        <dbReference type="EMBL" id="KZV19885.1"/>
    </source>
</evidence>
<proteinExistence type="predicted"/>
<organism evidence="2 3">
    <name type="scientific">Dorcoceras hygrometricum</name>
    <dbReference type="NCBI Taxonomy" id="472368"/>
    <lineage>
        <taxon>Eukaryota</taxon>
        <taxon>Viridiplantae</taxon>
        <taxon>Streptophyta</taxon>
        <taxon>Embryophyta</taxon>
        <taxon>Tracheophyta</taxon>
        <taxon>Spermatophyta</taxon>
        <taxon>Magnoliopsida</taxon>
        <taxon>eudicotyledons</taxon>
        <taxon>Gunneridae</taxon>
        <taxon>Pentapetalae</taxon>
        <taxon>asterids</taxon>
        <taxon>lamiids</taxon>
        <taxon>Lamiales</taxon>
        <taxon>Gesneriaceae</taxon>
        <taxon>Didymocarpoideae</taxon>
        <taxon>Trichosporeae</taxon>
        <taxon>Loxocarpinae</taxon>
        <taxon>Dorcoceras</taxon>
    </lineage>
</organism>
<feature type="region of interest" description="Disordered" evidence="1">
    <location>
        <begin position="159"/>
        <end position="179"/>
    </location>
</feature>
<sequence length="248" mass="27332">MVKRLETSSHYLLGINDSACKNQLVIDSVQYGHVISNMPTESTTIGKSRVAKDLIVMHTSWRSNSDIACATDSIGYPHTWASDESSIVKHKLLQASGPYPMPPRDDRNGVGVMAQEIHRGRGDALRCMADAPTSLDQFSLVSPWFEPWLVSLEPYRPGGGPDKRAPSLVAGEGRKNANTRRWSQRRSMDGAPTCSDQFSLVSPRFETRSVMLEPNEPEGGPAGSLLGSNVRIDCWSLRQFVRVCGFLV</sequence>
<gene>
    <name evidence="2" type="ORF">F511_28185</name>
</gene>